<proteinExistence type="predicted"/>
<dbReference type="InterPro" id="IPR038636">
    <property type="entry name" value="Wzi_sf"/>
</dbReference>
<accession>A0A9D7SEF4</accession>
<dbReference type="EMBL" id="JADKIO010000005">
    <property type="protein sequence ID" value="MBK9795895.1"/>
    <property type="molecule type" value="Genomic_DNA"/>
</dbReference>
<gene>
    <name evidence="1" type="ORF">IPP58_05275</name>
</gene>
<name>A0A9D7SEF4_9BACT</name>
<evidence type="ECO:0000313" key="1">
    <source>
        <dbReference type="EMBL" id="MBK9795895.1"/>
    </source>
</evidence>
<reference evidence="1" key="1">
    <citation type="submission" date="2020-10" db="EMBL/GenBank/DDBJ databases">
        <title>Connecting structure to function with the recovery of over 1000 high-quality activated sludge metagenome-assembled genomes encoding full-length rRNA genes using long-read sequencing.</title>
        <authorList>
            <person name="Singleton C.M."/>
            <person name="Petriglieri F."/>
            <person name="Kristensen J.M."/>
            <person name="Kirkegaard R.H."/>
            <person name="Michaelsen T.Y."/>
            <person name="Andersen M.H."/>
            <person name="Karst S.M."/>
            <person name="Dueholm M.S."/>
            <person name="Nielsen P.H."/>
            <person name="Albertsen M."/>
        </authorList>
    </citation>
    <scope>NUCLEOTIDE SEQUENCE</scope>
    <source>
        <strain evidence="1">Skiv_18-Q3-R9-52_MAXAC.067</strain>
    </source>
</reference>
<dbReference type="AlphaFoldDB" id="A0A9D7SEF4"/>
<protein>
    <recommendedName>
        <fullName evidence="3">Capsule assembly Wzi family protein</fullName>
    </recommendedName>
</protein>
<evidence type="ECO:0008006" key="3">
    <source>
        <dbReference type="Google" id="ProtNLM"/>
    </source>
</evidence>
<comment type="caution">
    <text evidence="1">The sequence shown here is derived from an EMBL/GenBank/DDBJ whole genome shotgun (WGS) entry which is preliminary data.</text>
</comment>
<dbReference type="Gene3D" id="2.40.160.130">
    <property type="entry name" value="Capsule assembly protein Wzi"/>
    <property type="match status" value="1"/>
</dbReference>
<organism evidence="1 2">
    <name type="scientific">Candidatus Geothrix skivensis</name>
    <dbReference type="NCBI Taxonomy" id="2954439"/>
    <lineage>
        <taxon>Bacteria</taxon>
        <taxon>Pseudomonadati</taxon>
        <taxon>Acidobacteriota</taxon>
        <taxon>Holophagae</taxon>
        <taxon>Holophagales</taxon>
        <taxon>Holophagaceae</taxon>
        <taxon>Geothrix</taxon>
    </lineage>
</organism>
<dbReference type="Proteomes" id="UP000886657">
    <property type="component" value="Unassembled WGS sequence"/>
</dbReference>
<evidence type="ECO:0000313" key="2">
    <source>
        <dbReference type="Proteomes" id="UP000886657"/>
    </source>
</evidence>
<sequence length="429" mass="45172">MNRHLLLAAVSVAASAQAPMLQDGATALRQARLDWTLGQPPPGPSTMPSFEVGLGGAGSEGAYTPLVGGEGFGVGTRGWGLGLQGRYVREGWSFSATALALRDHGRTLGVLQRAALAYQTESGWRLALEQAPLAWGAGLNGGDLLGDSARPFPRLSLGTPSLELPFGRWRAEVFAGRLEAHPTIPAWIPDNEARRSAETAGFGLGNPVLRGALLRASFGPLVEGSLGALALSGGEDQGGRPAPATATRRAALVELRVRMPALARVTGARGASFTLSRSGAPDSPALSLVPARNLGGLHLVWEGWDLGLEYANSAHSPTPADFLQPAHLAGFSTRGDALGPAFGREAITRTVELGLPLFLEGQGRLRALRITAPADATLRPSSWFLQAEGQWRTPTGRVGASVASRRDQFQGSGVRWGWTFSLFQAFRVF</sequence>